<dbReference type="RefSeq" id="WP_135436292.1">
    <property type="nucleotide sequence ID" value="NZ_SRLA01000005.1"/>
</dbReference>
<dbReference type="Proteomes" id="UP000298337">
    <property type="component" value="Unassembled WGS sequence"/>
</dbReference>
<protein>
    <submittedName>
        <fullName evidence="1">Uncharacterized protein</fullName>
    </submittedName>
</protein>
<organism evidence="1 2">
    <name type="scientific">Hymenobacter fodinae</name>
    <dbReference type="NCBI Taxonomy" id="2510796"/>
    <lineage>
        <taxon>Bacteria</taxon>
        <taxon>Pseudomonadati</taxon>
        <taxon>Bacteroidota</taxon>
        <taxon>Cytophagia</taxon>
        <taxon>Cytophagales</taxon>
        <taxon>Hymenobacteraceae</taxon>
        <taxon>Hymenobacter</taxon>
    </lineage>
</organism>
<dbReference type="AlphaFoldDB" id="A0A4Z0P1C4"/>
<gene>
    <name evidence="1" type="ORF">EU556_21890</name>
</gene>
<evidence type="ECO:0000313" key="2">
    <source>
        <dbReference type="Proteomes" id="UP000298337"/>
    </source>
</evidence>
<dbReference type="OrthoDB" id="885168at2"/>
<keyword evidence="2" id="KW-1185">Reference proteome</keyword>
<accession>A0A4Z0P1C4</accession>
<proteinExistence type="predicted"/>
<dbReference type="EMBL" id="SRLA01000005">
    <property type="protein sequence ID" value="TGE04833.1"/>
    <property type="molecule type" value="Genomic_DNA"/>
</dbReference>
<evidence type="ECO:0000313" key="1">
    <source>
        <dbReference type="EMBL" id="TGE04833.1"/>
    </source>
</evidence>
<comment type="caution">
    <text evidence="1">The sequence shown here is derived from an EMBL/GenBank/DDBJ whole genome shotgun (WGS) entry which is preliminary data.</text>
</comment>
<sequence>MTFSDGRAGEVTVKCKQDTLTLSYPMSALRQNAMLKRPITCYFYLHRNTAPGRSTVIAKTDPVIFQECQ</sequence>
<name>A0A4Z0P1C4_9BACT</name>
<reference evidence="1 2" key="1">
    <citation type="submission" date="2019-04" db="EMBL/GenBank/DDBJ databases">
        <authorList>
            <person name="Feng G."/>
            <person name="Zhang J."/>
            <person name="Zhu H."/>
        </authorList>
    </citation>
    <scope>NUCLEOTIDE SEQUENCE [LARGE SCALE GENOMIC DNA]</scope>
    <source>
        <strain evidence="1 2">92R-1</strain>
    </source>
</reference>